<protein>
    <submittedName>
        <fullName evidence="2">Uncharacterized protein</fullName>
    </submittedName>
</protein>
<keyword evidence="1" id="KW-1133">Transmembrane helix</keyword>
<accession>X1CEY0</accession>
<feature type="transmembrane region" description="Helical" evidence="1">
    <location>
        <begin position="58"/>
        <end position="80"/>
    </location>
</feature>
<dbReference type="EMBL" id="BART01028631">
    <property type="protein sequence ID" value="GAG91652.1"/>
    <property type="molecule type" value="Genomic_DNA"/>
</dbReference>
<gene>
    <name evidence="2" type="ORF">S01H4_50430</name>
</gene>
<keyword evidence="1" id="KW-0812">Transmembrane</keyword>
<sequence>MLNRLLFIGLMLLVLLSPLPLGSNREWSWSLCALIAAILAVLWSVVNVRKASQINSRLHPGILVLFAVACGWAIVQLVSWSPSAWQHPLWS</sequence>
<reference evidence="2" key="1">
    <citation type="journal article" date="2014" name="Front. Microbiol.">
        <title>High frequency of phylogenetically diverse reductive dehalogenase-homologous genes in deep subseafloor sedimentary metagenomes.</title>
        <authorList>
            <person name="Kawai M."/>
            <person name="Futagami T."/>
            <person name="Toyoda A."/>
            <person name="Takaki Y."/>
            <person name="Nishi S."/>
            <person name="Hori S."/>
            <person name="Arai W."/>
            <person name="Tsubouchi T."/>
            <person name="Morono Y."/>
            <person name="Uchiyama I."/>
            <person name="Ito T."/>
            <person name="Fujiyama A."/>
            <person name="Inagaki F."/>
            <person name="Takami H."/>
        </authorList>
    </citation>
    <scope>NUCLEOTIDE SEQUENCE</scope>
    <source>
        <strain evidence="2">Expedition CK06-06</strain>
    </source>
</reference>
<feature type="non-terminal residue" evidence="2">
    <location>
        <position position="91"/>
    </location>
</feature>
<dbReference type="AlphaFoldDB" id="X1CEY0"/>
<name>X1CEY0_9ZZZZ</name>
<evidence type="ECO:0000256" key="1">
    <source>
        <dbReference type="SAM" id="Phobius"/>
    </source>
</evidence>
<comment type="caution">
    <text evidence="2">The sequence shown here is derived from an EMBL/GenBank/DDBJ whole genome shotgun (WGS) entry which is preliminary data.</text>
</comment>
<feature type="transmembrane region" description="Helical" evidence="1">
    <location>
        <begin position="28"/>
        <end position="46"/>
    </location>
</feature>
<evidence type="ECO:0000313" key="2">
    <source>
        <dbReference type="EMBL" id="GAG91652.1"/>
    </source>
</evidence>
<keyword evidence="1" id="KW-0472">Membrane</keyword>
<organism evidence="2">
    <name type="scientific">marine sediment metagenome</name>
    <dbReference type="NCBI Taxonomy" id="412755"/>
    <lineage>
        <taxon>unclassified sequences</taxon>
        <taxon>metagenomes</taxon>
        <taxon>ecological metagenomes</taxon>
    </lineage>
</organism>
<proteinExistence type="predicted"/>